<evidence type="ECO:0000256" key="3">
    <source>
        <dbReference type="ARBA" id="ARBA00022723"/>
    </source>
</evidence>
<keyword evidence="6" id="KW-0805">Transcription regulation</keyword>
<accession>A0ABM3KNV0</accession>
<name>A0ABM3KNV0_CUCME</name>
<keyword evidence="8" id="KW-0804">Transcription</keyword>
<evidence type="ECO:0000256" key="1">
    <source>
        <dbReference type="ARBA" id="ARBA00004123"/>
    </source>
</evidence>
<dbReference type="InterPro" id="IPR008906">
    <property type="entry name" value="HATC_C_dom"/>
</dbReference>
<dbReference type="RefSeq" id="XP_050939468.1">
    <property type="nucleotide sequence ID" value="XM_051083511.1"/>
</dbReference>
<keyword evidence="5" id="KW-0862">Zinc</keyword>
<reference evidence="13" key="1">
    <citation type="submission" date="2025-08" db="UniProtKB">
        <authorList>
            <consortium name="RefSeq"/>
        </authorList>
    </citation>
    <scope>IDENTIFICATION</scope>
    <source>
        <tissue evidence="13">Stem</tissue>
    </source>
</reference>
<gene>
    <name evidence="13" type="primary">LOC107992219</name>
</gene>
<evidence type="ECO:0000256" key="10">
    <source>
        <dbReference type="PROSITE-ProRule" id="PRU00027"/>
    </source>
</evidence>
<dbReference type="SUPFAM" id="SSF57667">
    <property type="entry name" value="beta-beta-alpha zinc fingers"/>
    <property type="match status" value="1"/>
</dbReference>
<evidence type="ECO:0000259" key="11">
    <source>
        <dbReference type="PROSITE" id="PS50808"/>
    </source>
</evidence>
<dbReference type="SMART" id="SM00614">
    <property type="entry name" value="ZnF_BED"/>
    <property type="match status" value="1"/>
</dbReference>
<dbReference type="Pfam" id="PF02892">
    <property type="entry name" value="zf-BED"/>
    <property type="match status" value="1"/>
</dbReference>
<evidence type="ECO:0000256" key="7">
    <source>
        <dbReference type="ARBA" id="ARBA00023125"/>
    </source>
</evidence>
<evidence type="ECO:0000256" key="9">
    <source>
        <dbReference type="ARBA" id="ARBA00023242"/>
    </source>
</evidence>
<dbReference type="InterPro" id="IPR036236">
    <property type="entry name" value="Znf_C2H2_sf"/>
</dbReference>
<dbReference type="InterPro" id="IPR012337">
    <property type="entry name" value="RNaseH-like_sf"/>
</dbReference>
<dbReference type="PANTHER" id="PTHR46481:SF8">
    <property type="entry name" value="ZINC FINGER BED DOMAIN-CONTAINING PROTEIN RICESLEEPER 1-LIKE"/>
    <property type="match status" value="1"/>
</dbReference>
<evidence type="ECO:0000256" key="2">
    <source>
        <dbReference type="ARBA" id="ARBA00011738"/>
    </source>
</evidence>
<dbReference type="InterPro" id="IPR025525">
    <property type="entry name" value="hAT-like_transposase_RNase-H"/>
</dbReference>
<comment type="subcellular location">
    <subcellularLocation>
        <location evidence="1">Nucleus</location>
    </subcellularLocation>
</comment>
<dbReference type="InterPro" id="IPR003656">
    <property type="entry name" value="Znf_BED"/>
</dbReference>
<dbReference type="Pfam" id="PF05699">
    <property type="entry name" value="Dimer_Tnp_hAT"/>
    <property type="match status" value="1"/>
</dbReference>
<dbReference type="Pfam" id="PF14372">
    <property type="entry name" value="hAT-like_RNase-H"/>
    <property type="match status" value="1"/>
</dbReference>
<dbReference type="Proteomes" id="UP001652600">
    <property type="component" value="Chromosome 4"/>
</dbReference>
<keyword evidence="7" id="KW-0238">DNA-binding</keyword>
<proteinExistence type="predicted"/>
<keyword evidence="12" id="KW-1185">Reference proteome</keyword>
<dbReference type="GeneID" id="107992219"/>
<sequence>MEKEKATTEETKETTRIKASINVDEEEVDETPTKRRRNMPVSIVWQHFERLKGDPNEPYARCKYCGATYACHSKRNGTGTMKNHLESCKKYPFERKRDSFQKTLAFKPKEETARIGPLQLVCDPKEETDGDGPSQVLCESINSESCRQTMAEMIIMEELPFKFVESKGFKRFVSKLTGSQEPKFVVPSQFTIASDILKIYVNEKQKLKDIFVKMKYKVCLTTDCWTSEQNINYMVLTAHFVDCDWKLHKKILSFSQIESYNGHTIGKAIEKNLKDWGIKRIMTLTADIASSNDATIAFLIKRFNKWLICNGEYMHIKCYSQILNLIVRDVFKDHNESIGRIRNAVRYVRSSPARLMKFKKCAENEKISSNSVVCLDFPNRWDSTYVMLEVALKFAKAFDRLENDEDAYRNDSPPTNEDWANARLLIRFLKVFYNVTLKVSGSLYTTSNVVFHEICRIQNCLQLNSDSGNKMLSTMAKNMKAKFDKYWENDEKKNNILLCIAVVLDPRYKLKCLKYCWNNLFGPDIAMAKTRIVENVLRRLFHEYNIGPSSGNCNSSSASCSTSISASASACDFANEIHSYGYMDLDTFMDADVKDDVETDVDLDYGITNSFKDVETTTLDKESEIDVYLLDSLVPADSNFDILCWWKQNEYRFEVLSRISRDILAIPVSTISSESTFNIGGCVVNSNRCSVAPKMMEALICTRNWLNSSPINLEIHNQDLEEDLRFEEGFRAVMDGEKDVEDMEDFV</sequence>
<evidence type="ECO:0000256" key="6">
    <source>
        <dbReference type="ARBA" id="ARBA00023015"/>
    </source>
</evidence>
<evidence type="ECO:0000313" key="13">
    <source>
        <dbReference type="RefSeq" id="XP_050939468.1"/>
    </source>
</evidence>
<organism evidence="12 13">
    <name type="scientific">Cucumis melo</name>
    <name type="common">Muskmelon</name>
    <dbReference type="NCBI Taxonomy" id="3656"/>
    <lineage>
        <taxon>Eukaryota</taxon>
        <taxon>Viridiplantae</taxon>
        <taxon>Streptophyta</taxon>
        <taxon>Embryophyta</taxon>
        <taxon>Tracheophyta</taxon>
        <taxon>Spermatophyta</taxon>
        <taxon>Magnoliopsida</taxon>
        <taxon>eudicotyledons</taxon>
        <taxon>Gunneridae</taxon>
        <taxon>Pentapetalae</taxon>
        <taxon>rosids</taxon>
        <taxon>fabids</taxon>
        <taxon>Cucurbitales</taxon>
        <taxon>Cucurbitaceae</taxon>
        <taxon>Benincaseae</taxon>
        <taxon>Cucumis</taxon>
    </lineage>
</organism>
<protein>
    <submittedName>
        <fullName evidence="13">Zinc finger BED domain-containing protein RICESLEEPER 2-like</fullName>
    </submittedName>
</protein>
<keyword evidence="9" id="KW-0539">Nucleus</keyword>
<dbReference type="SUPFAM" id="SSF53098">
    <property type="entry name" value="Ribonuclease H-like"/>
    <property type="match status" value="1"/>
</dbReference>
<evidence type="ECO:0000313" key="12">
    <source>
        <dbReference type="Proteomes" id="UP001652600"/>
    </source>
</evidence>
<keyword evidence="3" id="KW-0479">Metal-binding</keyword>
<evidence type="ECO:0000256" key="4">
    <source>
        <dbReference type="ARBA" id="ARBA00022771"/>
    </source>
</evidence>
<evidence type="ECO:0000256" key="5">
    <source>
        <dbReference type="ARBA" id="ARBA00022833"/>
    </source>
</evidence>
<comment type="subunit">
    <text evidence="2">Homodimer.</text>
</comment>
<dbReference type="InterPro" id="IPR052035">
    <property type="entry name" value="ZnF_BED_domain_contain"/>
</dbReference>
<keyword evidence="4 10" id="KW-0863">Zinc-finger</keyword>
<dbReference type="PROSITE" id="PS50808">
    <property type="entry name" value="ZF_BED"/>
    <property type="match status" value="1"/>
</dbReference>
<dbReference type="PANTHER" id="PTHR46481">
    <property type="entry name" value="ZINC FINGER BED DOMAIN-CONTAINING PROTEIN 4"/>
    <property type="match status" value="1"/>
</dbReference>
<feature type="domain" description="BED-type" evidence="11">
    <location>
        <begin position="39"/>
        <end position="95"/>
    </location>
</feature>
<dbReference type="SUPFAM" id="SSF140996">
    <property type="entry name" value="Hermes dimerisation domain"/>
    <property type="match status" value="1"/>
</dbReference>
<evidence type="ECO:0000256" key="8">
    <source>
        <dbReference type="ARBA" id="ARBA00023163"/>
    </source>
</evidence>